<reference evidence="3 4" key="1">
    <citation type="submission" date="2010-08" db="EMBL/GenBank/DDBJ databases">
        <authorList>
            <person name="Harkins D.M."/>
            <person name="Madupu R."/>
            <person name="Durkin A.S."/>
            <person name="Torralba M."/>
            <person name="Methe B."/>
            <person name="Sutton G.G."/>
            <person name="Nelson K.E."/>
        </authorList>
    </citation>
    <scope>NUCLEOTIDE SEQUENCE [LARGE SCALE GENOMIC DNA]</scope>
    <source>
        <strain evidence="3 4">DSM 17678</strain>
    </source>
</reference>
<keyword evidence="1" id="KW-0464">Manganese</keyword>
<dbReference type="Pfam" id="PF01546">
    <property type="entry name" value="Peptidase_M20"/>
    <property type="match status" value="1"/>
</dbReference>
<name>E0E1Q3_9FIRM</name>
<dbReference type="RefSeq" id="WP_007788523.1">
    <property type="nucleotide sequence ID" value="NZ_ADGQ01000019.1"/>
</dbReference>
<evidence type="ECO:0000313" key="4">
    <source>
        <dbReference type="Proteomes" id="UP000003244"/>
    </source>
</evidence>
<dbReference type="CDD" id="cd03886">
    <property type="entry name" value="M20_Acy1"/>
    <property type="match status" value="1"/>
</dbReference>
<comment type="caution">
    <text evidence="3">The sequence shown here is derived from an EMBL/GenBank/DDBJ whole genome shotgun (WGS) entry which is preliminary data.</text>
</comment>
<organism evidence="3 4">
    <name type="scientific">Peptostreptococcus stomatis DSM 17678</name>
    <dbReference type="NCBI Taxonomy" id="596315"/>
    <lineage>
        <taxon>Bacteria</taxon>
        <taxon>Bacillati</taxon>
        <taxon>Bacillota</taxon>
        <taxon>Clostridia</taxon>
        <taxon>Peptostreptococcales</taxon>
        <taxon>Peptostreptococcaceae</taxon>
        <taxon>Peptostreptococcus</taxon>
    </lineage>
</organism>
<dbReference type="OrthoDB" id="9776731at2"/>
<comment type="cofactor">
    <cofactor evidence="1">
        <name>Mn(2+)</name>
        <dbReference type="ChEBI" id="CHEBI:29035"/>
    </cofactor>
    <text evidence="1">The Mn(2+) ion enhances activity.</text>
</comment>
<dbReference type="GO" id="GO:0016787">
    <property type="term" value="F:hydrolase activity"/>
    <property type="evidence" value="ECO:0007669"/>
    <property type="project" value="UniProtKB-KW"/>
</dbReference>
<protein>
    <submittedName>
        <fullName evidence="3">Amidohydrolase</fullName>
    </submittedName>
</protein>
<dbReference type="GeneID" id="84800125"/>
<sequence>MKVTRLEDLIRWRRHLHKNPELSQKEYKTAAYIRAELDKMDLTYETCLNTGTIVYIDGGGQDTIILRADVDALPIREMNDVDFKSQNDGVMHACGHDAHASMLLGVVKEILELKKSGLLKVNILAVFQPSEESFGGANLLIKEYNFKKYNIKASYALHVNPDFEEGKIVTRPGPIMASCNEFTIDVKGRTAHVGLRENGLNALNACVNIYQQIEAITVYDLDCKHTNIIHVGKMSVGEVMNAVPENGHMEGTIRTYDGDDLKIIKNRMKEICSGLEIASRCKVDLNFKEGYPALLNDACLLDLVERAAQNTGASFEFKEEPYLLGEDFSFFSELGPVNYSFVGIRNEDLGYTTGLHTPTLQMREEALVYGVDFLVEVVRAYCN</sequence>
<dbReference type="PANTHER" id="PTHR11014:SF63">
    <property type="entry name" value="METALLOPEPTIDASE, PUTATIVE (AFU_ORTHOLOGUE AFUA_6G09600)-RELATED"/>
    <property type="match status" value="1"/>
</dbReference>
<dbReference type="SUPFAM" id="SSF55031">
    <property type="entry name" value="Bacterial exopeptidase dimerisation domain"/>
    <property type="match status" value="1"/>
</dbReference>
<dbReference type="GO" id="GO:0046872">
    <property type="term" value="F:metal ion binding"/>
    <property type="evidence" value="ECO:0007669"/>
    <property type="project" value="UniProtKB-KW"/>
</dbReference>
<dbReference type="eggNOG" id="COG1473">
    <property type="taxonomic scope" value="Bacteria"/>
</dbReference>
<feature type="domain" description="Peptidase M20 dimerisation" evidence="2">
    <location>
        <begin position="182"/>
        <end position="273"/>
    </location>
</feature>
<keyword evidence="3" id="KW-0378">Hydrolase</keyword>
<dbReference type="Gene3D" id="3.30.70.360">
    <property type="match status" value="1"/>
</dbReference>
<dbReference type="InterPro" id="IPR036264">
    <property type="entry name" value="Bact_exopeptidase_dim_dom"/>
</dbReference>
<dbReference type="STRING" id="596315.HMPREF0634_0190"/>
<dbReference type="SUPFAM" id="SSF53187">
    <property type="entry name" value="Zn-dependent exopeptidases"/>
    <property type="match status" value="1"/>
</dbReference>
<evidence type="ECO:0000313" key="3">
    <source>
        <dbReference type="EMBL" id="EFM65176.1"/>
    </source>
</evidence>
<dbReference type="Pfam" id="PF07687">
    <property type="entry name" value="M20_dimer"/>
    <property type="match status" value="1"/>
</dbReference>
<dbReference type="InterPro" id="IPR011650">
    <property type="entry name" value="Peptidase_M20_dimer"/>
</dbReference>
<proteinExistence type="predicted"/>
<dbReference type="EMBL" id="ADGQ01000019">
    <property type="protein sequence ID" value="EFM65176.1"/>
    <property type="molecule type" value="Genomic_DNA"/>
</dbReference>
<keyword evidence="4" id="KW-1185">Reference proteome</keyword>
<evidence type="ECO:0000256" key="1">
    <source>
        <dbReference type="PIRSR" id="PIRSR005962-1"/>
    </source>
</evidence>
<dbReference type="Gene3D" id="3.40.630.10">
    <property type="entry name" value="Zn peptidases"/>
    <property type="match status" value="1"/>
</dbReference>
<dbReference type="Proteomes" id="UP000003244">
    <property type="component" value="Unassembled WGS sequence"/>
</dbReference>
<accession>E0E1Q3</accession>
<dbReference type="AlphaFoldDB" id="E0E1Q3"/>
<dbReference type="NCBIfam" id="TIGR01891">
    <property type="entry name" value="amidohydrolases"/>
    <property type="match status" value="1"/>
</dbReference>
<keyword evidence="1" id="KW-0479">Metal-binding</keyword>
<dbReference type="InterPro" id="IPR002933">
    <property type="entry name" value="Peptidase_M20"/>
</dbReference>
<feature type="binding site" evidence="1">
    <location>
        <position position="96"/>
    </location>
    <ligand>
        <name>Mn(2+)</name>
        <dbReference type="ChEBI" id="CHEBI:29035"/>
        <label>2</label>
    </ligand>
</feature>
<feature type="binding site" evidence="1">
    <location>
        <position position="356"/>
    </location>
    <ligand>
        <name>Mn(2+)</name>
        <dbReference type="ChEBI" id="CHEBI:29035"/>
        <label>2</label>
    </ligand>
</feature>
<dbReference type="InterPro" id="IPR017439">
    <property type="entry name" value="Amidohydrolase"/>
</dbReference>
<feature type="binding site" evidence="1">
    <location>
        <position position="132"/>
    </location>
    <ligand>
        <name>Mn(2+)</name>
        <dbReference type="ChEBI" id="CHEBI:29035"/>
        <label>2</label>
    </ligand>
</feature>
<feature type="binding site" evidence="1">
    <location>
        <position position="158"/>
    </location>
    <ligand>
        <name>Mn(2+)</name>
        <dbReference type="ChEBI" id="CHEBI:29035"/>
        <label>2</label>
    </ligand>
</feature>
<dbReference type="PANTHER" id="PTHR11014">
    <property type="entry name" value="PEPTIDASE M20 FAMILY MEMBER"/>
    <property type="match status" value="1"/>
</dbReference>
<dbReference type="PIRSF" id="PIRSF005962">
    <property type="entry name" value="Pept_M20D_amidohydro"/>
    <property type="match status" value="1"/>
</dbReference>
<gene>
    <name evidence="3" type="ORF">HMPREF0634_0190</name>
</gene>
<evidence type="ECO:0000259" key="2">
    <source>
        <dbReference type="Pfam" id="PF07687"/>
    </source>
</evidence>
<feature type="binding site" evidence="1">
    <location>
        <position position="94"/>
    </location>
    <ligand>
        <name>Mn(2+)</name>
        <dbReference type="ChEBI" id="CHEBI:29035"/>
        <label>2</label>
    </ligand>
</feature>